<dbReference type="Gene3D" id="1.20.58.340">
    <property type="entry name" value="Magnesium transport protein CorA, transmembrane region"/>
    <property type="match status" value="2"/>
</dbReference>
<reference evidence="12 13" key="2">
    <citation type="journal article" date="2015" name="MBio">
        <title>Genome-Resolved Metagenomic Analysis Reveals Roles for Candidate Phyla and Other Microbial Community Members in Biogeochemical Transformations in Oil Reservoirs.</title>
        <authorList>
            <person name="Hu P."/>
            <person name="Tom L."/>
            <person name="Singh A."/>
            <person name="Thomas B.C."/>
            <person name="Baker B.J."/>
            <person name="Piceno Y.M."/>
            <person name="Andersen G.L."/>
            <person name="Banfield J.F."/>
        </authorList>
    </citation>
    <scope>NUCLEOTIDE SEQUENCE [LARGE SCALE GENOMIC DNA]</scope>
</reference>
<proteinExistence type="inferred from homology"/>
<dbReference type="InterPro" id="IPR045861">
    <property type="entry name" value="CorA_cytoplasmic_dom"/>
</dbReference>
<sequence>MNQKGLFKKRKPPLGSVPGSLNIDEKAPFPEIKLIEFDGNYLREEILENLEELKSIVFERGKVHWVDVQGLGDETLIRKLGDIFSLHPLALEDVTNVPQIPKVDEYENCIFICLPMLRMDETGLVTEQVSVFVGETFVLTFQERYGDVLDPVRKRIRRNAQIRNMSNDYTAYAIVDTIVDNYFPVLQELGNDLENLEDELMETAAREKLKELYVLKHRLAHLKRLLWPTRDTIGRISRNGSKYIGDQILLYFRDVHDHVMQSIDMLDLSRDLASELMNLYLSSTSNRMNEIMKVLTVISTIFIPLSFIAGLYGMNFHYMPELSVKWAYPAVLIAMAIVVLIMLFFIHKKGWFMK</sequence>
<dbReference type="SUPFAM" id="SSF143865">
    <property type="entry name" value="CorA soluble domain-like"/>
    <property type="match status" value="1"/>
</dbReference>
<keyword evidence="7 8" id="KW-0472">Membrane</keyword>
<dbReference type="InterPro" id="IPR002523">
    <property type="entry name" value="MgTranspt_CorA/ZnTranspt_ZntB"/>
</dbReference>
<evidence type="ECO:0000256" key="1">
    <source>
        <dbReference type="ARBA" id="ARBA00004651"/>
    </source>
</evidence>
<organism evidence="11 13">
    <name type="scientific">Mesotoga infera</name>
    <dbReference type="NCBI Taxonomy" id="1236046"/>
    <lineage>
        <taxon>Bacteria</taxon>
        <taxon>Thermotogati</taxon>
        <taxon>Thermotogota</taxon>
        <taxon>Thermotogae</taxon>
        <taxon>Kosmotogales</taxon>
        <taxon>Kosmotogaceae</taxon>
        <taxon>Mesotoga</taxon>
    </lineage>
</organism>
<comment type="subcellular location">
    <subcellularLocation>
        <location evidence="1">Cell membrane</location>
        <topology evidence="1">Multi-pass membrane protein</topology>
    </subcellularLocation>
    <subcellularLocation>
        <location evidence="8">Membrane</location>
        <topology evidence="8">Multi-pass membrane protein</topology>
    </subcellularLocation>
</comment>
<evidence type="ECO:0000256" key="8">
    <source>
        <dbReference type="RuleBase" id="RU362010"/>
    </source>
</evidence>
<dbReference type="NCBIfam" id="TIGR00383">
    <property type="entry name" value="corA"/>
    <property type="match status" value="1"/>
</dbReference>
<keyword evidence="4 8" id="KW-1003">Cell membrane</keyword>
<reference evidence="9 14" key="3">
    <citation type="journal article" date="2018" name="Nat. Biotechnol.">
        <title>A standardized bacterial taxonomy based on genome phylogeny substantially revises the tree of life.</title>
        <authorList>
            <person name="Parks D.H."/>
            <person name="Chuvochina M."/>
            <person name="Waite D.W."/>
            <person name="Rinke C."/>
            <person name="Skarshewski A."/>
            <person name="Chaumeil P.A."/>
            <person name="Hugenholtz P."/>
        </authorList>
    </citation>
    <scope>NUCLEOTIDE SEQUENCE [LARGE SCALE GENOMIC DNA]</scope>
    <source>
        <strain evidence="9">UBA9905</strain>
    </source>
</reference>
<dbReference type="CDD" id="cd12828">
    <property type="entry name" value="TmCorA-like_1"/>
    <property type="match status" value="1"/>
</dbReference>
<evidence type="ECO:0000256" key="4">
    <source>
        <dbReference type="ARBA" id="ARBA00022475"/>
    </source>
</evidence>
<dbReference type="InterPro" id="IPR004488">
    <property type="entry name" value="Mg/Co-transport_prot_CorA"/>
</dbReference>
<dbReference type="GO" id="GO:0000287">
    <property type="term" value="F:magnesium ion binding"/>
    <property type="evidence" value="ECO:0007669"/>
    <property type="project" value="TreeGrafter"/>
</dbReference>
<evidence type="ECO:0000313" key="10">
    <source>
        <dbReference type="EMBL" id="KUK68575.1"/>
    </source>
</evidence>
<comment type="similarity">
    <text evidence="2 8">Belongs to the CorA metal ion transporter (MIT) (TC 1.A.35) family.</text>
</comment>
<dbReference type="SUPFAM" id="SSF144083">
    <property type="entry name" value="Magnesium transport protein CorA, transmembrane region"/>
    <property type="match status" value="1"/>
</dbReference>
<evidence type="ECO:0000313" key="14">
    <source>
        <dbReference type="Proteomes" id="UP000264215"/>
    </source>
</evidence>
<keyword evidence="3 8" id="KW-0813">Transport</keyword>
<dbReference type="Proteomes" id="UP000264215">
    <property type="component" value="Unassembled WGS sequence"/>
</dbReference>
<keyword evidence="6 8" id="KW-1133">Transmembrane helix</keyword>
<reference evidence="11" key="1">
    <citation type="journal article" date="2015" name="MBio">
        <title>Genome-resolved metagenomic analysis reveals roles for candidate phyla and other microbial community members in biogeochemical transformations in oil reservoirs.</title>
        <authorList>
            <person name="Hu P."/>
            <person name="Tom L."/>
            <person name="Singh A."/>
            <person name="Thomas B.C."/>
            <person name="Baker B.J."/>
            <person name="Piceno Y.M."/>
            <person name="Andersen G.L."/>
            <person name="Banfield J.F."/>
        </authorList>
    </citation>
    <scope>NUCLEOTIDE SEQUENCE [LARGE SCALE GENOMIC DNA]</scope>
    <source>
        <strain evidence="10">46_47</strain>
        <strain evidence="11">46_70</strain>
    </source>
</reference>
<accession>A0A101I8W2</accession>
<feature type="transmembrane region" description="Helical" evidence="8">
    <location>
        <begin position="294"/>
        <end position="314"/>
    </location>
</feature>
<evidence type="ECO:0000313" key="12">
    <source>
        <dbReference type="Proteomes" id="UP000054260"/>
    </source>
</evidence>
<dbReference type="EMBL" id="LGGW01000016">
    <property type="protein sequence ID" value="KUK90893.1"/>
    <property type="molecule type" value="Genomic_DNA"/>
</dbReference>
<evidence type="ECO:0000256" key="6">
    <source>
        <dbReference type="ARBA" id="ARBA00022989"/>
    </source>
</evidence>
<comment type="caution">
    <text evidence="11">The sequence shown here is derived from an EMBL/GenBank/DDBJ whole genome shotgun (WGS) entry which is preliminary data.</text>
</comment>
<dbReference type="GO" id="GO:0050897">
    <property type="term" value="F:cobalt ion binding"/>
    <property type="evidence" value="ECO:0007669"/>
    <property type="project" value="TreeGrafter"/>
</dbReference>
<dbReference type="GO" id="GO:0015087">
    <property type="term" value="F:cobalt ion transmembrane transporter activity"/>
    <property type="evidence" value="ECO:0007669"/>
    <property type="project" value="UniProtKB-UniRule"/>
</dbReference>
<evidence type="ECO:0000256" key="7">
    <source>
        <dbReference type="ARBA" id="ARBA00023136"/>
    </source>
</evidence>
<keyword evidence="8" id="KW-0460">Magnesium</keyword>
<dbReference type="Pfam" id="PF01544">
    <property type="entry name" value="CorA"/>
    <property type="match status" value="1"/>
</dbReference>
<evidence type="ECO:0000313" key="11">
    <source>
        <dbReference type="EMBL" id="KUK90893.1"/>
    </source>
</evidence>
<evidence type="ECO:0000256" key="5">
    <source>
        <dbReference type="ARBA" id="ARBA00022692"/>
    </source>
</evidence>
<dbReference type="PANTHER" id="PTHR46494:SF1">
    <property type="entry name" value="CORA FAMILY METAL ION TRANSPORTER (EUROFUNG)"/>
    <property type="match status" value="1"/>
</dbReference>
<dbReference type="EMBL" id="LGGH01000006">
    <property type="protein sequence ID" value="KUK68575.1"/>
    <property type="molecule type" value="Genomic_DNA"/>
</dbReference>
<dbReference type="AlphaFoldDB" id="A0A101I8W2"/>
<evidence type="ECO:0000256" key="2">
    <source>
        <dbReference type="ARBA" id="ARBA00009765"/>
    </source>
</evidence>
<feature type="transmembrane region" description="Helical" evidence="8">
    <location>
        <begin position="326"/>
        <end position="346"/>
    </location>
</feature>
<keyword evidence="8" id="KW-0406">Ion transport</keyword>
<dbReference type="Proteomes" id="UP000055014">
    <property type="component" value="Unassembled WGS sequence"/>
</dbReference>
<dbReference type="FunFam" id="1.20.58.340:FF:000012">
    <property type="entry name" value="Magnesium transport protein CorA"/>
    <property type="match status" value="1"/>
</dbReference>
<name>A0A101I8W2_9BACT</name>
<comment type="function">
    <text evidence="8">Mediates influx of magnesium ions.</text>
</comment>
<dbReference type="PATRIC" id="fig|1236046.5.peg.1362"/>
<dbReference type="GO" id="GO:0015095">
    <property type="term" value="F:magnesium ion transmembrane transporter activity"/>
    <property type="evidence" value="ECO:0007669"/>
    <property type="project" value="UniProtKB-UniRule"/>
</dbReference>
<evidence type="ECO:0000313" key="9">
    <source>
        <dbReference type="EMBL" id="HCO70533.1"/>
    </source>
</evidence>
<dbReference type="PANTHER" id="PTHR46494">
    <property type="entry name" value="CORA FAMILY METAL ION TRANSPORTER (EUROFUNG)"/>
    <property type="match status" value="1"/>
</dbReference>
<evidence type="ECO:0000256" key="3">
    <source>
        <dbReference type="ARBA" id="ARBA00022448"/>
    </source>
</evidence>
<gene>
    <name evidence="8 9" type="primary">corA</name>
    <name evidence="9" type="ORF">DIT26_08200</name>
    <name evidence="10" type="ORF">XD86_0085</name>
    <name evidence="11" type="ORF">XE02_0318</name>
</gene>
<dbReference type="InterPro" id="IPR045863">
    <property type="entry name" value="CorA_TM1_TM2"/>
</dbReference>
<protein>
    <recommendedName>
        <fullName evidence="8">Magnesium transport protein CorA</fullName>
    </recommendedName>
</protein>
<keyword evidence="5 8" id="KW-0812">Transmembrane</keyword>
<dbReference type="Gene3D" id="3.30.460.20">
    <property type="entry name" value="CorA soluble domain-like"/>
    <property type="match status" value="1"/>
</dbReference>
<dbReference type="EMBL" id="DQBS01000181">
    <property type="protein sequence ID" value="HCO70533.1"/>
    <property type="molecule type" value="Genomic_DNA"/>
</dbReference>
<evidence type="ECO:0000313" key="13">
    <source>
        <dbReference type="Proteomes" id="UP000055014"/>
    </source>
</evidence>
<dbReference type="Proteomes" id="UP000054260">
    <property type="component" value="Unassembled WGS sequence"/>
</dbReference>
<dbReference type="GO" id="GO:0005886">
    <property type="term" value="C:plasma membrane"/>
    <property type="evidence" value="ECO:0007669"/>
    <property type="project" value="UniProtKB-SubCell"/>
</dbReference>